<dbReference type="GO" id="GO:0004674">
    <property type="term" value="F:protein serine/threonine kinase activity"/>
    <property type="evidence" value="ECO:0007669"/>
    <property type="project" value="UniProtKB-KW"/>
</dbReference>
<dbReference type="AlphaFoldDB" id="A0AB39RZJ3"/>
<accession>A0AB39RZJ3</accession>
<sequence length="109" mass="12076">MAAEFAVSAVRHGRVSGRDFHLALACDAMTVRIEVTDTRTEGIPVVTTPTDLRDTGRGLLLVEYLADRWDWHPRQGGPAIRSGRTTSCRREADRPPPPLACRLPPRPCM</sequence>
<organism evidence="4">
    <name type="scientific">Streptomyces sp. R41</name>
    <dbReference type="NCBI Taxonomy" id="3238632"/>
    <lineage>
        <taxon>Bacteria</taxon>
        <taxon>Bacillati</taxon>
        <taxon>Actinomycetota</taxon>
        <taxon>Actinomycetes</taxon>
        <taxon>Kitasatosporales</taxon>
        <taxon>Streptomycetaceae</taxon>
        <taxon>Streptomyces</taxon>
    </lineage>
</organism>
<evidence type="ECO:0000256" key="2">
    <source>
        <dbReference type="SAM" id="MobiDB-lite"/>
    </source>
</evidence>
<name>A0AB39RZJ3_9ACTN</name>
<protein>
    <submittedName>
        <fullName evidence="4">ATP-binding protein</fullName>
    </submittedName>
</protein>
<dbReference type="GO" id="GO:0005524">
    <property type="term" value="F:ATP binding"/>
    <property type="evidence" value="ECO:0007669"/>
    <property type="project" value="UniProtKB-KW"/>
</dbReference>
<keyword evidence="1" id="KW-0808">Transferase</keyword>
<keyword evidence="1" id="KW-0723">Serine/threonine-protein kinase</keyword>
<gene>
    <name evidence="4" type="ORF">AB5J53_26430</name>
</gene>
<keyword evidence="4" id="KW-0547">Nucleotide-binding</keyword>
<dbReference type="InterPro" id="IPR003594">
    <property type="entry name" value="HATPase_dom"/>
</dbReference>
<evidence type="ECO:0000259" key="3">
    <source>
        <dbReference type="Pfam" id="PF13581"/>
    </source>
</evidence>
<dbReference type="CDD" id="cd16936">
    <property type="entry name" value="HATPase_RsbW-like"/>
    <property type="match status" value="1"/>
</dbReference>
<keyword evidence="4" id="KW-0067">ATP-binding</keyword>
<evidence type="ECO:0000256" key="1">
    <source>
        <dbReference type="ARBA" id="ARBA00022527"/>
    </source>
</evidence>
<dbReference type="Pfam" id="PF13581">
    <property type="entry name" value="HATPase_c_2"/>
    <property type="match status" value="1"/>
</dbReference>
<feature type="compositionally biased region" description="Pro residues" evidence="2">
    <location>
        <begin position="95"/>
        <end position="109"/>
    </location>
</feature>
<reference evidence="4" key="1">
    <citation type="submission" date="2024-07" db="EMBL/GenBank/DDBJ databases">
        <authorList>
            <person name="Yu S.T."/>
        </authorList>
    </citation>
    <scope>NUCLEOTIDE SEQUENCE</scope>
    <source>
        <strain evidence="4">R41</strain>
    </source>
</reference>
<dbReference type="Gene3D" id="3.30.565.10">
    <property type="entry name" value="Histidine kinase-like ATPase, C-terminal domain"/>
    <property type="match status" value="1"/>
</dbReference>
<proteinExistence type="predicted"/>
<keyword evidence="1" id="KW-0418">Kinase</keyword>
<dbReference type="RefSeq" id="WP_369252477.1">
    <property type="nucleotide sequence ID" value="NZ_CP163443.1"/>
</dbReference>
<evidence type="ECO:0000313" key="4">
    <source>
        <dbReference type="EMBL" id="XDQ59060.1"/>
    </source>
</evidence>
<dbReference type="InterPro" id="IPR036890">
    <property type="entry name" value="HATPase_C_sf"/>
</dbReference>
<dbReference type="InterPro" id="IPR050267">
    <property type="entry name" value="Anti-sigma-factor_SerPK"/>
</dbReference>
<feature type="region of interest" description="Disordered" evidence="2">
    <location>
        <begin position="74"/>
        <end position="109"/>
    </location>
</feature>
<dbReference type="PANTHER" id="PTHR35526:SF3">
    <property type="entry name" value="ANTI-SIGMA-F FACTOR RSBW"/>
    <property type="match status" value="1"/>
</dbReference>
<feature type="domain" description="Histidine kinase/HSP90-like ATPase" evidence="3">
    <location>
        <begin position="2"/>
        <end position="79"/>
    </location>
</feature>
<dbReference type="PANTHER" id="PTHR35526">
    <property type="entry name" value="ANTI-SIGMA-F FACTOR RSBW-RELATED"/>
    <property type="match status" value="1"/>
</dbReference>
<dbReference type="EMBL" id="CP163443">
    <property type="protein sequence ID" value="XDQ59060.1"/>
    <property type="molecule type" value="Genomic_DNA"/>
</dbReference>